<organism evidence="2 3">
    <name type="scientific">Nonomuraea soli</name>
    <dbReference type="NCBI Taxonomy" id="1032476"/>
    <lineage>
        <taxon>Bacteria</taxon>
        <taxon>Bacillati</taxon>
        <taxon>Actinomycetota</taxon>
        <taxon>Actinomycetes</taxon>
        <taxon>Streptosporangiales</taxon>
        <taxon>Streptosporangiaceae</taxon>
        <taxon>Nonomuraea</taxon>
    </lineage>
</organism>
<name>A0A7W0CTC5_9ACTN</name>
<evidence type="ECO:0000313" key="3">
    <source>
        <dbReference type="Proteomes" id="UP000530928"/>
    </source>
</evidence>
<accession>A0A7W0CTC5</accession>
<comment type="caution">
    <text evidence="2">The sequence shown here is derived from an EMBL/GenBank/DDBJ whole genome shotgun (WGS) entry which is preliminary data.</text>
</comment>
<keyword evidence="3" id="KW-1185">Reference proteome</keyword>
<dbReference type="EMBL" id="JACDUR010000009">
    <property type="protein sequence ID" value="MBA2896862.1"/>
    <property type="molecule type" value="Genomic_DNA"/>
</dbReference>
<protein>
    <submittedName>
        <fullName evidence="2">Uncharacterized protein</fullName>
    </submittedName>
</protein>
<dbReference type="Proteomes" id="UP000530928">
    <property type="component" value="Unassembled WGS sequence"/>
</dbReference>
<dbReference type="AlphaFoldDB" id="A0A7W0CTC5"/>
<evidence type="ECO:0000256" key="1">
    <source>
        <dbReference type="SAM" id="MobiDB-lite"/>
    </source>
</evidence>
<gene>
    <name evidence="2" type="ORF">HNR30_008253</name>
</gene>
<proteinExistence type="predicted"/>
<feature type="compositionally biased region" description="Pro residues" evidence="1">
    <location>
        <begin position="58"/>
        <end position="74"/>
    </location>
</feature>
<feature type="region of interest" description="Disordered" evidence="1">
    <location>
        <begin position="47"/>
        <end position="78"/>
    </location>
</feature>
<feature type="compositionally biased region" description="Low complexity" evidence="1">
    <location>
        <begin position="47"/>
        <end position="57"/>
    </location>
</feature>
<evidence type="ECO:0000313" key="2">
    <source>
        <dbReference type="EMBL" id="MBA2896862.1"/>
    </source>
</evidence>
<sequence>MRLIYRGLAAAVVLAVAVFLVLPSGPDEDKAAPVAAPSAMPTSSATAAGGAVAVPATSPAPSPPPSPAPRPTPTPGASLAPGYTAMEAFYADSRIAKLPSRLSMKAVRPYKATLKDRESGLVVPALAKPWKKYGSGPYTSRQVIRGTTAAMLVTAPVPIQVQKEMRDTALLAARWTLSRHPRGAAITRWIASKPMPKGWMLVYQVKYGKRTALDAVVVMDGGSYKPGLAFVTVPDTRKAQWGQVARIAAGVRGLG</sequence>
<reference evidence="2 3" key="1">
    <citation type="submission" date="2020-07" db="EMBL/GenBank/DDBJ databases">
        <title>Genomic Encyclopedia of Type Strains, Phase IV (KMG-IV): sequencing the most valuable type-strain genomes for metagenomic binning, comparative biology and taxonomic classification.</title>
        <authorList>
            <person name="Goeker M."/>
        </authorList>
    </citation>
    <scope>NUCLEOTIDE SEQUENCE [LARGE SCALE GENOMIC DNA]</scope>
    <source>
        <strain evidence="2 3">DSM 45533</strain>
    </source>
</reference>